<dbReference type="AlphaFoldDB" id="A0A395M6Z6"/>
<reference evidence="2 3" key="1">
    <citation type="journal article" date="2018" name="PLoS Pathog.">
        <title>Evolution of structural diversity of trichothecenes, a family of toxins produced by plant pathogenic and entomopathogenic fungi.</title>
        <authorList>
            <person name="Proctor R.H."/>
            <person name="McCormick S.P."/>
            <person name="Kim H.S."/>
            <person name="Cardoza R.E."/>
            <person name="Stanley A.M."/>
            <person name="Lindo L."/>
            <person name="Kelly A."/>
            <person name="Brown D.W."/>
            <person name="Lee T."/>
            <person name="Vaughan M.M."/>
            <person name="Alexander N.J."/>
            <person name="Busman M."/>
            <person name="Gutierrez S."/>
        </authorList>
    </citation>
    <scope>NUCLEOTIDE SEQUENCE [LARGE SCALE GENOMIC DNA]</scope>
    <source>
        <strain evidence="2 3">NRRL 13405</strain>
    </source>
</reference>
<gene>
    <name evidence="2" type="ORF">FIE12Z_12123</name>
</gene>
<comment type="caution">
    <text evidence="2">The sequence shown here is derived from an EMBL/GenBank/DDBJ whole genome shotgun (WGS) entry which is preliminary data.</text>
</comment>
<name>A0A395M6Z6_9HYPO</name>
<evidence type="ECO:0000313" key="3">
    <source>
        <dbReference type="Proteomes" id="UP000265631"/>
    </source>
</evidence>
<evidence type="ECO:0000259" key="1">
    <source>
        <dbReference type="PROSITE" id="PS50011"/>
    </source>
</evidence>
<organism evidence="2 3">
    <name type="scientific">Fusarium flagelliforme</name>
    <dbReference type="NCBI Taxonomy" id="2675880"/>
    <lineage>
        <taxon>Eukaryota</taxon>
        <taxon>Fungi</taxon>
        <taxon>Dikarya</taxon>
        <taxon>Ascomycota</taxon>
        <taxon>Pezizomycotina</taxon>
        <taxon>Sordariomycetes</taxon>
        <taxon>Hypocreomycetidae</taxon>
        <taxon>Hypocreales</taxon>
        <taxon>Nectriaceae</taxon>
        <taxon>Fusarium</taxon>
        <taxon>Fusarium incarnatum-equiseti species complex</taxon>
    </lineage>
</organism>
<dbReference type="GO" id="GO:0004672">
    <property type="term" value="F:protein kinase activity"/>
    <property type="evidence" value="ECO:0007669"/>
    <property type="project" value="InterPro"/>
</dbReference>
<dbReference type="InterPro" id="IPR000719">
    <property type="entry name" value="Prot_kinase_dom"/>
</dbReference>
<dbReference type="GO" id="GO:0005524">
    <property type="term" value="F:ATP binding"/>
    <property type="evidence" value="ECO:0007669"/>
    <property type="project" value="InterPro"/>
</dbReference>
<evidence type="ECO:0000313" key="2">
    <source>
        <dbReference type="EMBL" id="RFN43657.1"/>
    </source>
</evidence>
<dbReference type="SUPFAM" id="SSF56112">
    <property type="entry name" value="Protein kinase-like (PK-like)"/>
    <property type="match status" value="1"/>
</dbReference>
<keyword evidence="3" id="KW-1185">Reference proteome</keyword>
<keyword evidence="2" id="KW-0418">Kinase</keyword>
<accession>A0A395M6Z6</accession>
<dbReference type="STRING" id="2594813.A0A395M6Z6"/>
<dbReference type="InterPro" id="IPR001245">
    <property type="entry name" value="Ser-Thr/Tyr_kinase_cat_dom"/>
</dbReference>
<sequence>MPTPGALSFVCPFPNGDSSTNMNPILGGIWSLQTNRRSNNATLLDYVPNATFCDVEAKIYEALGPHEHILRPICLIHYPESRARDPWLLEVERAPHGNLRDRITQGNAPPMATRMRMALDLAETLQHIHSRKVIWNAVYTRHILLFDNFHIKLFYFSFSRRDDDFFIGSRRLVCQSNLFSLDSGYDVPELDYHSDKTVLQRELFMLGMCICEITEWAIPYGENSREEMEEKRRIGWLPDVSVGNPAEDVMEKLWCYKYSSVQEVADDIRKLVDRMSA</sequence>
<keyword evidence="2" id="KW-0808">Transferase</keyword>
<feature type="domain" description="Protein kinase" evidence="1">
    <location>
        <begin position="1"/>
        <end position="277"/>
    </location>
</feature>
<dbReference type="PROSITE" id="PS50011">
    <property type="entry name" value="PROTEIN_KINASE_DOM"/>
    <property type="match status" value="1"/>
</dbReference>
<dbReference type="OrthoDB" id="1668230at2759"/>
<dbReference type="InterPro" id="IPR011009">
    <property type="entry name" value="Kinase-like_dom_sf"/>
</dbReference>
<dbReference type="Proteomes" id="UP000265631">
    <property type="component" value="Unassembled WGS sequence"/>
</dbReference>
<protein>
    <submittedName>
        <fullName evidence="2">Tkl protein kinase</fullName>
    </submittedName>
</protein>
<dbReference type="Pfam" id="PF07714">
    <property type="entry name" value="PK_Tyr_Ser-Thr"/>
    <property type="match status" value="1"/>
</dbReference>
<dbReference type="EMBL" id="PXXK01000524">
    <property type="protein sequence ID" value="RFN43657.1"/>
    <property type="molecule type" value="Genomic_DNA"/>
</dbReference>
<proteinExistence type="predicted"/>
<dbReference type="Gene3D" id="1.10.510.10">
    <property type="entry name" value="Transferase(Phosphotransferase) domain 1"/>
    <property type="match status" value="1"/>
</dbReference>